<accession>A0A0A9G6B3</accession>
<dbReference type="AlphaFoldDB" id="A0A0A9G6B3"/>
<protein>
    <submittedName>
        <fullName evidence="1">Uncharacterized protein</fullName>
    </submittedName>
</protein>
<sequence length="30" mass="3518">MAFYICGLPCQISKENCNDDHLSFRTVLLW</sequence>
<dbReference type="EMBL" id="GBRH01181693">
    <property type="protein sequence ID" value="JAE16203.1"/>
    <property type="molecule type" value="Transcribed_RNA"/>
</dbReference>
<evidence type="ECO:0000313" key="1">
    <source>
        <dbReference type="EMBL" id="JAE16203.1"/>
    </source>
</evidence>
<organism evidence="1">
    <name type="scientific">Arundo donax</name>
    <name type="common">Giant reed</name>
    <name type="synonym">Donax arundinaceus</name>
    <dbReference type="NCBI Taxonomy" id="35708"/>
    <lineage>
        <taxon>Eukaryota</taxon>
        <taxon>Viridiplantae</taxon>
        <taxon>Streptophyta</taxon>
        <taxon>Embryophyta</taxon>
        <taxon>Tracheophyta</taxon>
        <taxon>Spermatophyta</taxon>
        <taxon>Magnoliopsida</taxon>
        <taxon>Liliopsida</taxon>
        <taxon>Poales</taxon>
        <taxon>Poaceae</taxon>
        <taxon>PACMAD clade</taxon>
        <taxon>Arundinoideae</taxon>
        <taxon>Arundineae</taxon>
        <taxon>Arundo</taxon>
    </lineage>
</organism>
<reference evidence="1" key="2">
    <citation type="journal article" date="2015" name="Data Brief">
        <title>Shoot transcriptome of the giant reed, Arundo donax.</title>
        <authorList>
            <person name="Barrero R.A."/>
            <person name="Guerrero F.D."/>
            <person name="Moolhuijzen P."/>
            <person name="Goolsby J.A."/>
            <person name="Tidwell J."/>
            <person name="Bellgard S.E."/>
            <person name="Bellgard M.I."/>
        </authorList>
    </citation>
    <scope>NUCLEOTIDE SEQUENCE</scope>
    <source>
        <tissue evidence="1">Shoot tissue taken approximately 20 cm above the soil surface</tissue>
    </source>
</reference>
<name>A0A0A9G6B3_ARUDO</name>
<proteinExistence type="predicted"/>
<reference evidence="1" key="1">
    <citation type="submission" date="2014-09" db="EMBL/GenBank/DDBJ databases">
        <authorList>
            <person name="Magalhaes I.L.F."/>
            <person name="Oliveira U."/>
            <person name="Santos F.R."/>
            <person name="Vidigal T.H.D.A."/>
            <person name="Brescovit A.D."/>
            <person name="Santos A.J."/>
        </authorList>
    </citation>
    <scope>NUCLEOTIDE SEQUENCE</scope>
    <source>
        <tissue evidence="1">Shoot tissue taken approximately 20 cm above the soil surface</tissue>
    </source>
</reference>